<organism evidence="2 3">
    <name type="scientific">Dulcicalothrix desertica PCC 7102</name>
    <dbReference type="NCBI Taxonomy" id="232991"/>
    <lineage>
        <taxon>Bacteria</taxon>
        <taxon>Bacillati</taxon>
        <taxon>Cyanobacteriota</taxon>
        <taxon>Cyanophyceae</taxon>
        <taxon>Nostocales</taxon>
        <taxon>Calotrichaceae</taxon>
        <taxon>Dulcicalothrix</taxon>
    </lineage>
</organism>
<dbReference type="AlphaFoldDB" id="A0A433VKL8"/>
<accession>A0A433VKL8</accession>
<protein>
    <recommendedName>
        <fullName evidence="4">DUF1400 domain-containing protein</fullName>
    </recommendedName>
</protein>
<feature type="signal peptide" evidence="1">
    <location>
        <begin position="1"/>
        <end position="29"/>
    </location>
</feature>
<reference evidence="2" key="1">
    <citation type="submission" date="2018-12" db="EMBL/GenBank/DDBJ databases">
        <authorList>
            <person name="Will S."/>
            <person name="Neumann-Schaal M."/>
            <person name="Henke P."/>
        </authorList>
    </citation>
    <scope>NUCLEOTIDE SEQUENCE</scope>
    <source>
        <strain evidence="2">PCC 7102</strain>
    </source>
</reference>
<name>A0A433VKL8_9CYAN</name>
<evidence type="ECO:0000313" key="3">
    <source>
        <dbReference type="Proteomes" id="UP000271624"/>
    </source>
</evidence>
<evidence type="ECO:0000256" key="1">
    <source>
        <dbReference type="SAM" id="SignalP"/>
    </source>
</evidence>
<dbReference type="RefSeq" id="WP_127081440.1">
    <property type="nucleotide sequence ID" value="NZ_RSCL01000006.1"/>
</dbReference>
<comment type="caution">
    <text evidence="2">The sequence shown here is derived from an EMBL/GenBank/DDBJ whole genome shotgun (WGS) entry which is preliminary data.</text>
</comment>
<gene>
    <name evidence="2" type="ORF">DSM106972_029110</name>
</gene>
<dbReference type="Proteomes" id="UP000271624">
    <property type="component" value="Unassembled WGS sequence"/>
</dbReference>
<keyword evidence="3" id="KW-1185">Reference proteome</keyword>
<dbReference type="OrthoDB" id="514947at2"/>
<proteinExistence type="predicted"/>
<evidence type="ECO:0000313" key="2">
    <source>
        <dbReference type="EMBL" id="RUT06654.1"/>
    </source>
</evidence>
<evidence type="ECO:0008006" key="4">
    <source>
        <dbReference type="Google" id="ProtNLM"/>
    </source>
</evidence>
<reference evidence="2" key="2">
    <citation type="journal article" date="2019" name="Genome Biol. Evol.">
        <title>Day and night: Metabolic profiles and evolutionary relationships of six axenic non-marine cyanobacteria.</title>
        <authorList>
            <person name="Will S.E."/>
            <person name="Henke P."/>
            <person name="Boedeker C."/>
            <person name="Huang S."/>
            <person name="Brinkmann H."/>
            <person name="Rohde M."/>
            <person name="Jarek M."/>
            <person name="Friedl T."/>
            <person name="Seufert S."/>
            <person name="Schumacher M."/>
            <person name="Overmann J."/>
            <person name="Neumann-Schaal M."/>
            <person name="Petersen J."/>
        </authorList>
    </citation>
    <scope>NUCLEOTIDE SEQUENCE [LARGE SCALE GENOMIC DNA]</scope>
    <source>
        <strain evidence="2">PCC 7102</strain>
    </source>
</reference>
<keyword evidence="1" id="KW-0732">Signal</keyword>
<sequence>MKRQRVSTSLSTVLIVCTALLIMPKSAYAGSANVTGSSDESSSFLNYNPGIEVFLPDAPNVSINFNSGSPFVTTEALKQEFGKIANTGEEVSTENNVIIDLIARKPEAGVAEVKFKTALVELGASDNAVDKLKTALSELLPDCQSQSVSTCNYIDVKKLNRAIVVHNDFVKTLSPEAFAKIQEHPYFKDWYAQLVRLRAAILQK</sequence>
<dbReference type="EMBL" id="RSCL01000006">
    <property type="protein sequence ID" value="RUT06654.1"/>
    <property type="molecule type" value="Genomic_DNA"/>
</dbReference>
<feature type="chain" id="PRO_5030092570" description="DUF1400 domain-containing protein" evidence="1">
    <location>
        <begin position="30"/>
        <end position="204"/>
    </location>
</feature>